<comment type="similarity">
    <text evidence="1">Belongs to the eukaryotic ribosomal protein eS19 family.</text>
</comment>
<dbReference type="SMART" id="SM01413">
    <property type="entry name" value="Ribosomal_S19e"/>
    <property type="match status" value="1"/>
</dbReference>
<evidence type="ECO:0000256" key="1">
    <source>
        <dbReference type="ARBA" id="ARBA00010014"/>
    </source>
</evidence>
<dbReference type="InterPro" id="IPR036388">
    <property type="entry name" value="WH-like_DNA-bd_sf"/>
</dbReference>
<keyword evidence="3" id="KW-0687">Ribonucleoprotein</keyword>
<protein>
    <recommendedName>
        <fullName evidence="5">40S ribosomal protein S19</fullName>
    </recommendedName>
</protein>
<dbReference type="Gene3D" id="1.10.10.10">
    <property type="entry name" value="Winged helix-like DNA-binding domain superfamily/Winged helix DNA-binding domain"/>
    <property type="match status" value="1"/>
</dbReference>
<dbReference type="InterPro" id="IPR001266">
    <property type="entry name" value="Ribosomal_eS19"/>
</dbReference>
<name>A0A7S1D9H6_CYCTE</name>
<dbReference type="GO" id="GO:0000028">
    <property type="term" value="P:ribosomal small subunit assembly"/>
    <property type="evidence" value="ECO:0007669"/>
    <property type="project" value="TreeGrafter"/>
</dbReference>
<proteinExistence type="inferred from homology"/>
<evidence type="ECO:0000313" key="4">
    <source>
        <dbReference type="EMBL" id="CAD8940569.1"/>
    </source>
</evidence>
<reference evidence="4" key="1">
    <citation type="submission" date="2021-01" db="EMBL/GenBank/DDBJ databases">
        <authorList>
            <person name="Corre E."/>
            <person name="Pelletier E."/>
            <person name="Niang G."/>
            <person name="Scheremetjew M."/>
            <person name="Finn R."/>
            <person name="Kale V."/>
            <person name="Holt S."/>
            <person name="Cochrane G."/>
            <person name="Meng A."/>
            <person name="Brown T."/>
            <person name="Cohen L."/>
        </authorList>
    </citation>
    <scope>NUCLEOTIDE SEQUENCE</scope>
    <source>
        <strain evidence="4">ECT3854</strain>
    </source>
</reference>
<dbReference type="FunFam" id="1.10.10.10:FF:000118">
    <property type="entry name" value="40S ribosomal protein S19"/>
    <property type="match status" value="1"/>
</dbReference>
<evidence type="ECO:0000256" key="2">
    <source>
        <dbReference type="ARBA" id="ARBA00022980"/>
    </source>
</evidence>
<organism evidence="4">
    <name type="scientific">Cyclophora tenuis</name>
    <name type="common">Marine diatom</name>
    <dbReference type="NCBI Taxonomy" id="216820"/>
    <lineage>
        <taxon>Eukaryota</taxon>
        <taxon>Sar</taxon>
        <taxon>Stramenopiles</taxon>
        <taxon>Ochrophyta</taxon>
        <taxon>Bacillariophyta</taxon>
        <taxon>Fragilariophyceae</taxon>
        <taxon>Fragilariophycidae</taxon>
        <taxon>Cyclophorales</taxon>
        <taxon>Cyclophoraceae</taxon>
        <taxon>Cyclophora</taxon>
    </lineage>
</organism>
<dbReference type="GO" id="GO:0003723">
    <property type="term" value="F:RNA binding"/>
    <property type="evidence" value="ECO:0007669"/>
    <property type="project" value="TreeGrafter"/>
</dbReference>
<dbReference type="SUPFAM" id="SSF46785">
    <property type="entry name" value="Winged helix' DNA-binding domain"/>
    <property type="match status" value="1"/>
</dbReference>
<dbReference type="Pfam" id="PF01090">
    <property type="entry name" value="Ribosomal_S19e"/>
    <property type="match status" value="1"/>
</dbReference>
<dbReference type="PANTHER" id="PTHR11710">
    <property type="entry name" value="40S RIBOSOMAL PROTEIN S19"/>
    <property type="match status" value="1"/>
</dbReference>
<gene>
    <name evidence="4" type="ORF">CTEN0397_LOCUS11635</name>
</gene>
<evidence type="ECO:0008006" key="5">
    <source>
        <dbReference type="Google" id="ProtNLM"/>
    </source>
</evidence>
<dbReference type="PANTHER" id="PTHR11710:SF0">
    <property type="entry name" value="40S RIBOSOMAL PROTEIN S19"/>
    <property type="match status" value="1"/>
</dbReference>
<dbReference type="InterPro" id="IPR036390">
    <property type="entry name" value="WH_DNA-bd_sf"/>
</dbReference>
<accession>A0A7S1D9H6</accession>
<sequence length="172" mass="19193">MEFVGTLKPKATLTLKDVPAQAFIKAFAAHLKRTGKVSVPEWAEYAKTGCHRELAPLDGDWMYVRMAALLRKVYLHPYIGVGTLARMFGGAKDRGHQHSKFQRASRKVIRFCLSELEKLKYVEVIEDTDDRGALVVGGRLLTSEGRRDCDRISREVGLTIAGASAEAEEDEE</sequence>
<keyword evidence="2" id="KW-0689">Ribosomal protein</keyword>
<dbReference type="AlphaFoldDB" id="A0A7S1D9H6"/>
<dbReference type="GO" id="GO:0006412">
    <property type="term" value="P:translation"/>
    <property type="evidence" value="ECO:0007669"/>
    <property type="project" value="InterPro"/>
</dbReference>
<evidence type="ECO:0000256" key="3">
    <source>
        <dbReference type="ARBA" id="ARBA00023274"/>
    </source>
</evidence>
<dbReference type="EMBL" id="HBFW01018134">
    <property type="protein sequence ID" value="CAD8940569.1"/>
    <property type="molecule type" value="Transcribed_RNA"/>
</dbReference>
<dbReference type="GO" id="GO:0022627">
    <property type="term" value="C:cytosolic small ribosomal subunit"/>
    <property type="evidence" value="ECO:0007669"/>
    <property type="project" value="TreeGrafter"/>
</dbReference>
<dbReference type="GO" id="GO:0003735">
    <property type="term" value="F:structural constituent of ribosome"/>
    <property type="evidence" value="ECO:0007669"/>
    <property type="project" value="InterPro"/>
</dbReference>